<sequence>LLLRLSKSVKTAAAAVVVREEEEEGGESQSVPALQHRAVLLKSCQLPEPYRRGKLSASIVTEVPRAGLQRGQHRPGLPHDLLQSCRAQNGSSEAINVIQRSSSSSISWLARGLSLQLWATEPLRQPLLNTPGSPAKDPRRICLRVSPRRAAVSSSRSSGAGDRTSCGDAFAFRKSEIPLPRQEGESNRNESIETLEEPPYLTVGTDVSAKYRGAFCEAKIKTAKRLVRVKVTFKQEASTAEVQDEHIRGPLKVGATVEVKTQDGTYQEAIINKLTDASWYTVVFDDGDEKTLRRSSLCLKGERHFAESETLDQLPLTNPEHFGTPVIGKKSNRGRRSNHVPEEEETSSSSEEEEGDGRVGDELLGKVVCVECAAAEKKKASWYPALVISPDCSDEVVMKKDTILVRSFKDGKFHAVLRKDVREMSCESAPKPEAGMKPVLDGALEFLRRGVVPASWRTELKEESSSGEEQEEEEEEQEDDGSSEEEEAMEPFPEERDSFLQQLYKFMEDRGTPINKRPVLGYRNLNLFKLYRLVHRLGGFDNIDSGSVWKQVYQDLGIPVLNSAAGYNVKCAYRKYLYGFEEYCKSTGIAFQMALPQKQAEKPCLEPGGKAGSPVAHPVAPSAGTQAEPLEDEEEEQEEEEELRAECERRDGDAHSAVSRVTSFGLMPSSRASQTTSGMIFNVCVPFHPQVDKMSDQGLLGSKELETGALKTEAAEEEKREEEEEEDEEGEVVEPPQTDNVKNEPYEELEDKDKSGDESSKEREGEEFECYPPGMKVQVRYGRGRNQKMYEATVKESDLDGGEVLYLVHYCGWNVRYDEWIKADKIVRPADKNVPKIKHRKKIKNKMEREKDKTERPDREDLSPVRYGRVRRSSKSSVNSTPSDSFSKLESSDAKGADQSPVKPIEITSILNGLQASESSAEESEREDDDEEEEDDEDEDEDVEEEEEEERLGNGNPRKSSSRDSALGVERWEAEPHRDSCRTSAEKDEEPGRLPGSKDCVADDTPTYRGGLDSEGEDGPKRRAEGLMERSPKPQLKGKLRNSRPADWLQTGSPKRQEDRGPGEGGSPSSSSSSSDDEDDEPHPAERDREEERAKPKGTPSKNYNGLDEKRKSGRPAPFWEVPEKRPKLTGSSEERLPSSRASKGQKDVWSSIQAQWPKKTLKELFSDSDTEAANSPPPVPPPEEPRPEPATEEPEPCEGKAEERAGKTREFPSSGSNSVLNTPPTTPESPSLGVSAVEPPGWTRTAASPLPPPPLASALAPHGSPLAPRGPVREESVGGRSETDSSTVEVESLGGELQELPPEEQGSPTAFDGCLSSNSSSNSSHSGSSHLESDHREKATTSQKRPKEAQAGGTTKKHKRSHKNSGVHHKKSRKAGVAHSSDSEDQSTSEITAKSLPAKAPSGLKPAVPAKCPSRMPAPGKCHRQSDPEHKEHPSRSPRVYKWSFQMSELEKMSSLERIAFLQEKLQDIRNHYLSLKSEVASIDRRRKRLKKKERESKLSQFFLLALREEEGLQHLSSTVLSTPVLTSRQLK</sequence>
<evidence type="ECO:0000256" key="15">
    <source>
        <dbReference type="SAM" id="Coils"/>
    </source>
</evidence>
<protein>
    <recommendedName>
        <fullName evidence="12">AT-rich interactive domain-containing protein 4B</fullName>
    </recommendedName>
    <alternativeName>
        <fullName evidence="13">180 kDa Sin3-associated polypeptide</fullName>
    </alternativeName>
    <alternativeName>
        <fullName evidence="14">Histone deacetylase complex subunit SAP180</fullName>
    </alternativeName>
</protein>
<dbReference type="PANTHER" id="PTHR13964:SF24">
    <property type="entry name" value="AT-RICH INTERACTIVE DOMAIN-CONTAINING PROTEIN 4B"/>
    <property type="match status" value="1"/>
</dbReference>
<evidence type="ECO:0000313" key="18">
    <source>
        <dbReference type="EMBL" id="MBN3320303.1"/>
    </source>
</evidence>
<proteinExistence type="predicted"/>
<feature type="compositionally biased region" description="Low complexity" evidence="16">
    <location>
        <begin position="1317"/>
        <end position="1331"/>
    </location>
</feature>
<evidence type="ECO:0000259" key="17">
    <source>
        <dbReference type="PROSITE" id="PS51011"/>
    </source>
</evidence>
<dbReference type="SMART" id="SM00333">
    <property type="entry name" value="TUDOR"/>
    <property type="match status" value="2"/>
</dbReference>
<comment type="function">
    <text evidence="10">Acts as a transcriptional repressor. May function in the assembly and/or enzymatic activity of the Sin3A corepressor complex or in mediating interactions between the complex and other regulatory complexes. Plays a role in the regulation of epigenetic modifications at the PWS/AS imprinting center near the SNRPN promoter, where it might function as part of a complex with RB1 and ARID4A. Involved in spermatogenesis, together with ARID4A, where it functions as a transcriptional coactivator for AR (androgen receptor) and enhances expression of genes required for sperm maturation. Regulates expression of the tight junction protein CLDN3 in the testis, which is important for integrity of the blood-testis barrier. Plays a role in myeloid homeostasis where it regulates the histone methylation state of bone marrow cells and expression of various genes involved in hematopoiesis. May function as a leukemia suppressor.</text>
</comment>
<keyword evidence="2" id="KW-0597">Phosphoprotein</keyword>
<feature type="compositionally biased region" description="Basic and acidic residues" evidence="16">
    <location>
        <begin position="1198"/>
        <end position="1211"/>
    </location>
</feature>
<feature type="compositionally biased region" description="Acidic residues" evidence="16">
    <location>
        <begin position="465"/>
        <end position="489"/>
    </location>
</feature>
<evidence type="ECO:0000256" key="11">
    <source>
        <dbReference type="ARBA" id="ARBA00063472"/>
    </source>
</evidence>
<feature type="non-terminal residue" evidence="18">
    <location>
        <position position="1533"/>
    </location>
</feature>
<evidence type="ECO:0000256" key="4">
    <source>
        <dbReference type="ARBA" id="ARBA00022853"/>
    </source>
</evidence>
<dbReference type="SUPFAM" id="SSF54160">
    <property type="entry name" value="Chromo domain-like"/>
    <property type="match status" value="1"/>
</dbReference>
<dbReference type="InterPro" id="IPR036431">
    <property type="entry name" value="ARID_dom_sf"/>
</dbReference>
<dbReference type="Gene3D" id="1.10.150.60">
    <property type="entry name" value="ARID DNA-binding domain"/>
    <property type="match status" value="1"/>
</dbReference>
<keyword evidence="8" id="KW-0804">Transcription</keyword>
<reference evidence="18" key="1">
    <citation type="journal article" date="2021" name="Cell">
        <title>Tracing the genetic footprints of vertebrate landing in non-teleost ray-finned fishes.</title>
        <authorList>
            <person name="Bi X."/>
            <person name="Wang K."/>
            <person name="Yang L."/>
            <person name="Pan H."/>
            <person name="Jiang H."/>
            <person name="Wei Q."/>
            <person name="Fang M."/>
            <person name="Yu H."/>
            <person name="Zhu C."/>
            <person name="Cai Y."/>
            <person name="He Y."/>
            <person name="Gan X."/>
            <person name="Zeng H."/>
            <person name="Yu D."/>
            <person name="Zhu Y."/>
            <person name="Jiang H."/>
            <person name="Qiu Q."/>
            <person name="Yang H."/>
            <person name="Zhang Y.E."/>
            <person name="Wang W."/>
            <person name="Zhu M."/>
            <person name="He S."/>
            <person name="Zhang G."/>
        </authorList>
    </citation>
    <scope>NUCLEOTIDE SEQUENCE</scope>
    <source>
        <strain evidence="18">Allg_001</strain>
    </source>
</reference>
<feature type="domain" description="ARID" evidence="17">
    <location>
        <begin position="493"/>
        <end position="585"/>
    </location>
</feature>
<keyword evidence="6 15" id="KW-0175">Coiled coil</keyword>
<feature type="compositionally biased region" description="Basic and acidic residues" evidence="16">
    <location>
        <begin position="1018"/>
        <end position="1032"/>
    </location>
</feature>
<dbReference type="FunFam" id="2.30.30.140:FF:000012">
    <property type="entry name" value="AT-rich interactive domain-containing protein 4A"/>
    <property type="match status" value="1"/>
</dbReference>
<feature type="compositionally biased region" description="Basic residues" evidence="16">
    <location>
        <begin position="835"/>
        <end position="844"/>
    </location>
</feature>
<evidence type="ECO:0000256" key="2">
    <source>
        <dbReference type="ARBA" id="ARBA00022553"/>
    </source>
</evidence>
<comment type="subunit">
    <text evidence="11">Component of a Sin3A corepressor complex consisting of SIN3A, SAP130, SUDS3/SAP45, SAP180, HDAC1 and HDAC2. Interacts with ARID4A. Interacts with AR.</text>
</comment>
<dbReference type="CDD" id="cd20462">
    <property type="entry name" value="Tudor_ARID4B_rpt2"/>
    <property type="match status" value="1"/>
</dbReference>
<dbReference type="SMART" id="SM01014">
    <property type="entry name" value="ARID"/>
    <property type="match status" value="1"/>
</dbReference>
<dbReference type="Gene3D" id="2.30.30.140">
    <property type="match status" value="3"/>
</dbReference>
<dbReference type="FunFam" id="2.30.30.140:FF:000044">
    <property type="entry name" value="AT-rich interactive domain-containing protein 4B isoform X1"/>
    <property type="match status" value="1"/>
</dbReference>
<feature type="coiled-coil region" evidence="15">
    <location>
        <begin position="1460"/>
        <end position="1494"/>
    </location>
</feature>
<keyword evidence="4" id="KW-0156">Chromatin regulator</keyword>
<feature type="region of interest" description="Disordered" evidence="16">
    <location>
        <begin position="604"/>
        <end position="656"/>
    </location>
</feature>
<dbReference type="SUPFAM" id="SSF63748">
    <property type="entry name" value="Tudor/PWWP/MBT"/>
    <property type="match status" value="1"/>
</dbReference>
<dbReference type="GO" id="GO:0000976">
    <property type="term" value="F:transcription cis-regulatory region binding"/>
    <property type="evidence" value="ECO:0007669"/>
    <property type="project" value="TreeGrafter"/>
</dbReference>
<dbReference type="Pfam" id="PF01388">
    <property type="entry name" value="ARID"/>
    <property type="match status" value="1"/>
</dbReference>
<evidence type="ECO:0000256" key="6">
    <source>
        <dbReference type="ARBA" id="ARBA00023054"/>
    </source>
</evidence>
<dbReference type="GO" id="GO:0005634">
    <property type="term" value="C:nucleus"/>
    <property type="evidence" value="ECO:0007669"/>
    <property type="project" value="TreeGrafter"/>
</dbReference>
<keyword evidence="1" id="KW-1017">Isopeptide bond</keyword>
<feature type="compositionally biased region" description="Basic and acidic residues" evidence="16">
    <location>
        <begin position="1082"/>
        <end position="1095"/>
    </location>
</feature>
<feature type="compositionally biased region" description="Low complexity" evidence="16">
    <location>
        <begin position="875"/>
        <end position="885"/>
    </location>
</feature>
<accession>A0A8J7TDY1</accession>
<dbReference type="InterPro" id="IPR028853">
    <property type="entry name" value="ARID4B_ARID/BRIGHT"/>
</dbReference>
<dbReference type="InterPro" id="IPR051232">
    <property type="entry name" value="ARID/SWI1_ChromRemod"/>
</dbReference>
<evidence type="ECO:0000256" key="13">
    <source>
        <dbReference type="ARBA" id="ARBA00078156"/>
    </source>
</evidence>
<dbReference type="InterPro" id="IPR002999">
    <property type="entry name" value="Tudor"/>
</dbReference>
<evidence type="ECO:0000256" key="10">
    <source>
        <dbReference type="ARBA" id="ARBA00053656"/>
    </source>
</evidence>
<evidence type="ECO:0000256" key="3">
    <source>
        <dbReference type="ARBA" id="ARBA00022843"/>
    </source>
</evidence>
<organism evidence="18 19">
    <name type="scientific">Atractosteus spatula</name>
    <name type="common">Alligator gar</name>
    <name type="synonym">Lepisosteus spatula</name>
    <dbReference type="NCBI Taxonomy" id="7917"/>
    <lineage>
        <taxon>Eukaryota</taxon>
        <taxon>Metazoa</taxon>
        <taxon>Chordata</taxon>
        <taxon>Craniata</taxon>
        <taxon>Vertebrata</taxon>
        <taxon>Euteleostomi</taxon>
        <taxon>Actinopterygii</taxon>
        <taxon>Neopterygii</taxon>
        <taxon>Holostei</taxon>
        <taxon>Semionotiformes</taxon>
        <taxon>Lepisosteidae</taxon>
        <taxon>Atractosteus</taxon>
    </lineage>
</organism>
<dbReference type="InterPro" id="IPR001606">
    <property type="entry name" value="ARID_dom"/>
</dbReference>
<feature type="compositionally biased region" description="Low complexity" evidence="16">
    <location>
        <begin position="1257"/>
        <end position="1268"/>
    </location>
</feature>
<feature type="region of interest" description="Disordered" evidence="16">
    <location>
        <begin position="310"/>
        <end position="358"/>
    </location>
</feature>
<feature type="compositionally biased region" description="Basic and acidic residues" evidence="16">
    <location>
        <begin position="644"/>
        <end position="654"/>
    </location>
</feature>
<dbReference type="InterPro" id="IPR012603">
    <property type="entry name" value="ARID4A/B_PWWP"/>
</dbReference>
<feature type="region of interest" description="Disordered" evidence="16">
    <location>
        <begin position="458"/>
        <end position="493"/>
    </location>
</feature>
<dbReference type="GO" id="GO:0006325">
    <property type="term" value="P:chromatin organization"/>
    <property type="evidence" value="ECO:0007669"/>
    <property type="project" value="UniProtKB-KW"/>
</dbReference>
<evidence type="ECO:0000256" key="7">
    <source>
        <dbReference type="ARBA" id="ARBA00023125"/>
    </source>
</evidence>
<dbReference type="InterPro" id="IPR016197">
    <property type="entry name" value="Chromo-like_dom_sf"/>
</dbReference>
<evidence type="ECO:0000256" key="1">
    <source>
        <dbReference type="ARBA" id="ARBA00022499"/>
    </source>
</evidence>
<dbReference type="EMBL" id="JAAWVO010051054">
    <property type="protein sequence ID" value="MBN3320303.1"/>
    <property type="molecule type" value="Genomic_DNA"/>
</dbReference>
<dbReference type="Pfam" id="PF11717">
    <property type="entry name" value="Tudor-knot"/>
    <property type="match status" value="1"/>
</dbReference>
<dbReference type="FunFam" id="2.30.30.140:FF:000009">
    <property type="entry name" value="AT-rich interactive domain-containing protein 4B"/>
    <property type="match status" value="1"/>
</dbReference>
<feature type="compositionally biased region" description="Polar residues" evidence="16">
    <location>
        <begin position="1212"/>
        <end position="1224"/>
    </location>
</feature>
<dbReference type="FunFam" id="1.10.150.60:FF:000003">
    <property type="entry name" value="AT-rich interactive domain-containing protein 4B"/>
    <property type="match status" value="1"/>
</dbReference>
<feature type="compositionally biased region" description="Basic and acidic residues" evidence="16">
    <location>
        <begin position="741"/>
        <end position="764"/>
    </location>
</feature>
<evidence type="ECO:0000256" key="9">
    <source>
        <dbReference type="ARBA" id="ARBA00023242"/>
    </source>
</evidence>
<dbReference type="PROSITE" id="PS51011">
    <property type="entry name" value="ARID"/>
    <property type="match status" value="1"/>
</dbReference>
<keyword evidence="19" id="KW-1185">Reference proteome</keyword>
<dbReference type="Proteomes" id="UP000736164">
    <property type="component" value="Unassembled WGS sequence"/>
</dbReference>
<dbReference type="Pfam" id="PF08169">
    <property type="entry name" value="RBB1NT"/>
    <property type="match status" value="1"/>
</dbReference>
<feature type="compositionally biased region" description="Basic and acidic residues" evidence="16">
    <location>
        <begin position="177"/>
        <end position="191"/>
    </location>
</feature>
<feature type="compositionally biased region" description="Basic residues" evidence="16">
    <location>
        <begin position="1356"/>
        <end position="1377"/>
    </location>
</feature>
<keyword evidence="5" id="KW-0805">Transcription regulation</keyword>
<feature type="compositionally biased region" description="Acidic residues" evidence="16">
    <location>
        <begin position="342"/>
        <end position="355"/>
    </location>
</feature>
<feature type="compositionally biased region" description="Acidic residues" evidence="16">
    <location>
        <begin position="629"/>
        <end position="643"/>
    </location>
</feature>
<feature type="compositionally biased region" description="Acidic residues" evidence="16">
    <location>
        <begin position="719"/>
        <end position="732"/>
    </location>
</feature>
<feature type="compositionally biased region" description="Basic and acidic residues" evidence="16">
    <location>
        <begin position="970"/>
        <end position="992"/>
    </location>
</feature>
<dbReference type="InterPro" id="IPR047474">
    <property type="entry name" value="Tudor_ARID4B_rpt2"/>
</dbReference>
<dbReference type="SMART" id="SM00501">
    <property type="entry name" value="BRIGHT"/>
    <property type="match status" value="1"/>
</dbReference>
<evidence type="ECO:0000256" key="14">
    <source>
        <dbReference type="ARBA" id="ARBA00083404"/>
    </source>
</evidence>
<dbReference type="CDD" id="cd16883">
    <property type="entry name" value="ARID_ARID4B"/>
    <property type="match status" value="1"/>
</dbReference>
<feature type="compositionally biased region" description="Basic and acidic residues" evidence="16">
    <location>
        <begin position="1272"/>
        <end position="1284"/>
    </location>
</feature>
<keyword evidence="9" id="KW-0539">Nucleus</keyword>
<comment type="caution">
    <text evidence="18">The sequence shown here is derived from an EMBL/GenBank/DDBJ whole genome shotgun (WGS) entry which is preliminary data.</text>
</comment>
<feature type="region of interest" description="Disordered" evidence="16">
    <location>
        <begin position="831"/>
        <end position="1439"/>
    </location>
</feature>
<feature type="compositionally biased region" description="Basic and acidic residues" evidence="16">
    <location>
        <begin position="1425"/>
        <end position="1436"/>
    </location>
</feature>
<dbReference type="PANTHER" id="PTHR13964">
    <property type="entry name" value="RBP-RELATED"/>
    <property type="match status" value="1"/>
</dbReference>
<feature type="compositionally biased region" description="Low complexity" evidence="16">
    <location>
        <begin position="1285"/>
        <end position="1309"/>
    </location>
</feature>
<evidence type="ECO:0000256" key="12">
    <source>
        <dbReference type="ARBA" id="ARBA00071292"/>
    </source>
</evidence>
<evidence type="ECO:0000313" key="19">
    <source>
        <dbReference type="Proteomes" id="UP000736164"/>
    </source>
</evidence>
<gene>
    <name evidence="18" type="primary">Arid4b</name>
    <name evidence="18" type="ORF">GTO95_0016666</name>
</gene>
<feature type="region of interest" description="Disordered" evidence="16">
    <location>
        <begin position="177"/>
        <end position="196"/>
    </location>
</feature>
<feature type="compositionally biased region" description="Acidic residues" evidence="16">
    <location>
        <begin position="920"/>
        <end position="950"/>
    </location>
</feature>
<dbReference type="SUPFAM" id="SSF46774">
    <property type="entry name" value="ARID-like"/>
    <property type="match status" value="1"/>
</dbReference>
<feature type="non-terminal residue" evidence="18">
    <location>
        <position position="1"/>
    </location>
</feature>
<keyword evidence="7" id="KW-0238">DNA-binding</keyword>
<evidence type="ECO:0000256" key="5">
    <source>
        <dbReference type="ARBA" id="ARBA00023015"/>
    </source>
</evidence>
<evidence type="ECO:0000256" key="8">
    <source>
        <dbReference type="ARBA" id="ARBA00023163"/>
    </source>
</evidence>
<feature type="region of interest" description="Disordered" evidence="16">
    <location>
        <begin position="704"/>
        <end position="770"/>
    </location>
</feature>
<keyword evidence="3" id="KW-0832">Ubl conjugation</keyword>
<dbReference type="InterPro" id="IPR025995">
    <property type="entry name" value="Tudor-knot"/>
</dbReference>
<feature type="compositionally biased region" description="Basic and acidic residues" evidence="16">
    <location>
        <begin position="1122"/>
        <end position="1138"/>
    </location>
</feature>
<feature type="compositionally biased region" description="Basic and acidic residues" evidence="16">
    <location>
        <begin position="845"/>
        <end position="863"/>
    </location>
</feature>
<dbReference type="GO" id="GO:0006357">
    <property type="term" value="P:regulation of transcription by RNA polymerase II"/>
    <property type="evidence" value="ECO:0007669"/>
    <property type="project" value="TreeGrafter"/>
</dbReference>
<evidence type="ECO:0000256" key="16">
    <source>
        <dbReference type="SAM" id="MobiDB-lite"/>
    </source>
</evidence>
<name>A0A8J7TDY1_ATRSP</name>